<evidence type="ECO:0000256" key="1">
    <source>
        <dbReference type="ARBA" id="ARBA00001946"/>
    </source>
</evidence>
<dbReference type="InterPro" id="IPR026610">
    <property type="entry name" value="Hen1"/>
</dbReference>
<feature type="domain" description="Hen1 N-terminal" evidence="13">
    <location>
        <begin position="1"/>
        <end position="241"/>
    </location>
</feature>
<dbReference type="EMBL" id="CP002691">
    <property type="protein sequence ID" value="AEE51031.1"/>
    <property type="molecule type" value="Genomic_DNA"/>
</dbReference>
<sequence length="464" mass="52830">MFLSITTTQHPATNLGYLLHKHPDKVQTFSTAGGKAHVFFPEVSDERCTAVLLLDIDPVELVRSLKVPGESRSLQHYVNDRPYVASSFTSSAIANVYSSALNGRCEDKPEWLNQPLALEAKIPVLKVKGGQGLLERIFQPLGYSLTAERLTLDEQFPEWGESNYFALTLKHNIPLQTLLQHLYVLLPVFDAERHFYVASGDIEVLLKKGETWLKDHPEREFIIRRYLNNNASLSKLAMGRFLEEEEPAVSEPDLTIQEVQEERINLHQQRLNAAFDVLKASGAKTVLDLGCGEGRLLKMLLREGQFTRIVGVDVSFYSLQVATRRLYLKEMTPKQKERIELLQSALTYRDRRLVGFDAAALIEVIEHLDLERLPALERAVFEFARPKTVVITTPNREYNANYAMPEDKLRHRDHRFEWTRHEFAEWVNQVSEKFGYGASIEGVGEEDPAFGAASQMAVFRCSVD</sequence>
<evidence type="ECO:0000256" key="2">
    <source>
        <dbReference type="ARBA" id="ARBA00009026"/>
    </source>
</evidence>
<keyword evidence="6" id="KW-0949">S-adenosyl-L-methionine</keyword>
<evidence type="ECO:0000313" key="14">
    <source>
        <dbReference type="EMBL" id="AEE51031.1"/>
    </source>
</evidence>
<dbReference type="STRING" id="760192.Halhy_3170"/>
<keyword evidence="4 14" id="KW-0489">Methyltransferase</keyword>
<dbReference type="Proteomes" id="UP000008461">
    <property type="component" value="Chromosome"/>
</dbReference>
<dbReference type="Pfam" id="PF12623">
    <property type="entry name" value="Hen1_L"/>
    <property type="match status" value="1"/>
</dbReference>
<evidence type="ECO:0000256" key="7">
    <source>
        <dbReference type="ARBA" id="ARBA00022723"/>
    </source>
</evidence>
<keyword evidence="8" id="KW-0460">Magnesium</keyword>
<dbReference type="InterPro" id="IPR024740">
    <property type="entry name" value="Hen1_N"/>
</dbReference>
<dbReference type="PANTHER" id="PTHR21404:SF3">
    <property type="entry name" value="SMALL RNA 2'-O-METHYLTRANSFERASE"/>
    <property type="match status" value="1"/>
</dbReference>
<dbReference type="KEGG" id="hhy:Halhy_3170"/>
<dbReference type="InterPro" id="IPR024026">
    <property type="entry name" value="3'-RNA_MeTfrase_Hen1_bac"/>
</dbReference>
<dbReference type="GO" id="GO:0031047">
    <property type="term" value="P:regulatory ncRNA-mediated gene silencing"/>
    <property type="evidence" value="ECO:0007669"/>
    <property type="project" value="UniProtKB-KW"/>
</dbReference>
<evidence type="ECO:0000256" key="6">
    <source>
        <dbReference type="ARBA" id="ARBA00022691"/>
    </source>
</evidence>
<comment type="catalytic activity">
    <reaction evidence="12">
        <text>small RNA 3'-end nucleotide + S-adenosyl-L-methionine = small RNA 3'-end 2'-O-methylnucleotide + S-adenosyl-L-homocysteine + H(+)</text>
        <dbReference type="Rhea" id="RHEA:37887"/>
        <dbReference type="Rhea" id="RHEA-COMP:10415"/>
        <dbReference type="Rhea" id="RHEA-COMP:10416"/>
        <dbReference type="ChEBI" id="CHEBI:15378"/>
        <dbReference type="ChEBI" id="CHEBI:57856"/>
        <dbReference type="ChEBI" id="CHEBI:59789"/>
        <dbReference type="ChEBI" id="CHEBI:74896"/>
        <dbReference type="ChEBI" id="CHEBI:74898"/>
        <dbReference type="EC" id="2.1.1.386"/>
    </reaction>
</comment>
<dbReference type="Gene3D" id="3.40.50.150">
    <property type="entry name" value="Vaccinia Virus protein VP39"/>
    <property type="match status" value="1"/>
</dbReference>
<keyword evidence="5" id="KW-0808">Transferase</keyword>
<evidence type="ECO:0000256" key="9">
    <source>
        <dbReference type="ARBA" id="ARBA00022884"/>
    </source>
</evidence>
<dbReference type="GO" id="GO:0001510">
    <property type="term" value="P:RNA methylation"/>
    <property type="evidence" value="ECO:0007669"/>
    <property type="project" value="InterPro"/>
</dbReference>
<dbReference type="InterPro" id="IPR029063">
    <property type="entry name" value="SAM-dependent_MTases_sf"/>
</dbReference>
<dbReference type="SUPFAM" id="SSF53335">
    <property type="entry name" value="S-adenosyl-L-methionine-dependent methyltransferases"/>
    <property type="match status" value="1"/>
</dbReference>
<dbReference type="HOGENOM" id="CLU_042787_0_0_10"/>
<dbReference type="eggNOG" id="COG2227">
    <property type="taxonomic scope" value="Bacteria"/>
</dbReference>
<dbReference type="Pfam" id="PF13489">
    <property type="entry name" value="Methyltransf_23"/>
    <property type="match status" value="1"/>
</dbReference>
<evidence type="ECO:0000256" key="8">
    <source>
        <dbReference type="ARBA" id="ARBA00022842"/>
    </source>
</evidence>
<comment type="cofactor">
    <cofactor evidence="1">
        <name>Mg(2+)</name>
        <dbReference type="ChEBI" id="CHEBI:18420"/>
    </cofactor>
</comment>
<gene>
    <name evidence="14" type="ordered locus">Halhy_3170</name>
</gene>
<dbReference type="Gene3D" id="3.30.1610.20">
    <property type="entry name" value="Hen1, N-terminal domain"/>
    <property type="match status" value="1"/>
</dbReference>
<comment type="similarity">
    <text evidence="2">Belongs to the methyltransferase superfamily. HEN1 family.</text>
</comment>
<dbReference type="EC" id="2.1.1.386" evidence="11"/>
<keyword evidence="9" id="KW-0694">RNA-binding</keyword>
<name>F4KQQ8_HALH1</name>
<keyword evidence="15" id="KW-1185">Reference proteome</keyword>
<dbReference type="GO" id="GO:0046872">
    <property type="term" value="F:metal ion binding"/>
    <property type="evidence" value="ECO:0007669"/>
    <property type="project" value="UniProtKB-KW"/>
</dbReference>
<evidence type="ECO:0000313" key="15">
    <source>
        <dbReference type="Proteomes" id="UP000008461"/>
    </source>
</evidence>
<organism evidence="14 15">
    <name type="scientific">Haliscomenobacter hydrossis (strain ATCC 27775 / DSM 1100 / LMG 10767 / O)</name>
    <dbReference type="NCBI Taxonomy" id="760192"/>
    <lineage>
        <taxon>Bacteria</taxon>
        <taxon>Pseudomonadati</taxon>
        <taxon>Bacteroidota</taxon>
        <taxon>Saprospiria</taxon>
        <taxon>Saprospirales</taxon>
        <taxon>Haliscomenobacteraceae</taxon>
        <taxon>Haliscomenobacter</taxon>
    </lineage>
</organism>
<dbReference type="CDD" id="cd02440">
    <property type="entry name" value="AdoMet_MTases"/>
    <property type="match status" value="1"/>
</dbReference>
<evidence type="ECO:0000256" key="3">
    <source>
        <dbReference type="ARBA" id="ARBA00021330"/>
    </source>
</evidence>
<evidence type="ECO:0000256" key="10">
    <source>
        <dbReference type="ARBA" id="ARBA00023158"/>
    </source>
</evidence>
<protein>
    <recommendedName>
        <fullName evidence="3">Small RNA 2'-O-methyltransferase</fullName>
        <ecNumber evidence="11">2.1.1.386</ecNumber>
    </recommendedName>
</protein>
<dbReference type="RefSeq" id="WP_013765573.1">
    <property type="nucleotide sequence ID" value="NC_015510.1"/>
</dbReference>
<accession>F4KQQ8</accession>
<evidence type="ECO:0000256" key="11">
    <source>
        <dbReference type="ARBA" id="ARBA00035025"/>
    </source>
</evidence>
<evidence type="ECO:0000256" key="12">
    <source>
        <dbReference type="ARBA" id="ARBA00048418"/>
    </source>
</evidence>
<dbReference type="PANTHER" id="PTHR21404">
    <property type="entry name" value="HEN1"/>
    <property type="match status" value="1"/>
</dbReference>
<dbReference type="NCBIfam" id="TIGR04074">
    <property type="entry name" value="bacter_Hen1"/>
    <property type="match status" value="1"/>
</dbReference>
<keyword evidence="7" id="KW-0479">Metal-binding</keyword>
<reference key="2">
    <citation type="submission" date="2011-04" db="EMBL/GenBank/DDBJ databases">
        <title>Complete sequence of chromosome of Haliscomenobacter hydrossis DSM 1100.</title>
        <authorList>
            <consortium name="US DOE Joint Genome Institute (JGI-PGF)"/>
            <person name="Lucas S."/>
            <person name="Han J."/>
            <person name="Lapidus A."/>
            <person name="Bruce D."/>
            <person name="Goodwin L."/>
            <person name="Pitluck S."/>
            <person name="Peters L."/>
            <person name="Kyrpides N."/>
            <person name="Mavromatis K."/>
            <person name="Ivanova N."/>
            <person name="Ovchinnikova G."/>
            <person name="Pagani I."/>
            <person name="Daligault H."/>
            <person name="Detter J.C."/>
            <person name="Han C."/>
            <person name="Land M."/>
            <person name="Hauser L."/>
            <person name="Markowitz V."/>
            <person name="Cheng J.-F."/>
            <person name="Hugenholtz P."/>
            <person name="Woyke T."/>
            <person name="Wu D."/>
            <person name="Verbarg S."/>
            <person name="Frueling A."/>
            <person name="Brambilla E."/>
            <person name="Klenk H.-P."/>
            <person name="Eisen J.A."/>
        </authorList>
    </citation>
    <scope>NUCLEOTIDE SEQUENCE</scope>
    <source>
        <strain>DSM 1100</strain>
    </source>
</reference>
<proteinExistence type="inferred from homology"/>
<dbReference type="GO" id="GO:0090486">
    <property type="term" value="F:small RNA 2'-O-methyltransferase activity"/>
    <property type="evidence" value="ECO:0007669"/>
    <property type="project" value="UniProtKB-EC"/>
</dbReference>
<evidence type="ECO:0000259" key="13">
    <source>
        <dbReference type="Pfam" id="PF12623"/>
    </source>
</evidence>
<evidence type="ECO:0000256" key="4">
    <source>
        <dbReference type="ARBA" id="ARBA00022603"/>
    </source>
</evidence>
<dbReference type="AlphaFoldDB" id="F4KQQ8"/>
<reference evidence="14 15" key="1">
    <citation type="journal article" date="2011" name="Stand. Genomic Sci.">
        <title>Complete genome sequence of Haliscomenobacter hydrossis type strain (O).</title>
        <authorList>
            <consortium name="US DOE Joint Genome Institute (JGI-PGF)"/>
            <person name="Daligault H."/>
            <person name="Lapidus A."/>
            <person name="Zeytun A."/>
            <person name="Nolan M."/>
            <person name="Lucas S."/>
            <person name="Del Rio T.G."/>
            <person name="Tice H."/>
            <person name="Cheng J.F."/>
            <person name="Tapia R."/>
            <person name="Han C."/>
            <person name="Goodwin L."/>
            <person name="Pitluck S."/>
            <person name="Liolios K."/>
            <person name="Pagani I."/>
            <person name="Ivanova N."/>
            <person name="Huntemann M."/>
            <person name="Mavromatis K."/>
            <person name="Mikhailova N."/>
            <person name="Pati A."/>
            <person name="Chen A."/>
            <person name="Palaniappan K."/>
            <person name="Land M."/>
            <person name="Hauser L."/>
            <person name="Brambilla E.M."/>
            <person name="Rohde M."/>
            <person name="Verbarg S."/>
            <person name="Goker M."/>
            <person name="Bristow J."/>
            <person name="Eisen J.A."/>
            <person name="Markowitz V."/>
            <person name="Hugenholtz P."/>
            <person name="Kyrpides N.C."/>
            <person name="Klenk H.P."/>
            <person name="Woyke T."/>
        </authorList>
    </citation>
    <scope>NUCLEOTIDE SEQUENCE [LARGE SCALE GENOMIC DNA]</scope>
    <source>
        <strain evidence="15">ATCC 27775 / DSM 1100 / LMG 10767 / O</strain>
    </source>
</reference>
<keyword evidence="10" id="KW-0943">RNA-mediated gene silencing</keyword>
<dbReference type="GO" id="GO:0003723">
    <property type="term" value="F:RNA binding"/>
    <property type="evidence" value="ECO:0007669"/>
    <property type="project" value="UniProtKB-KW"/>
</dbReference>
<dbReference type="OrthoDB" id="626362at2"/>
<dbReference type="InterPro" id="IPR038546">
    <property type="entry name" value="Hen1_N_sf"/>
</dbReference>
<evidence type="ECO:0000256" key="5">
    <source>
        <dbReference type="ARBA" id="ARBA00022679"/>
    </source>
</evidence>